<evidence type="ECO:0008006" key="4">
    <source>
        <dbReference type="Google" id="ProtNLM"/>
    </source>
</evidence>
<feature type="coiled-coil region" evidence="1">
    <location>
        <begin position="88"/>
        <end position="115"/>
    </location>
</feature>
<comment type="caution">
    <text evidence="2">The sequence shown here is derived from an EMBL/GenBank/DDBJ whole genome shotgun (WGS) entry which is preliminary data.</text>
</comment>
<gene>
    <name evidence="2" type="ORF">KPH14_000996</name>
</gene>
<reference evidence="2" key="1">
    <citation type="submission" date="2021-08" db="EMBL/GenBank/DDBJ databases">
        <authorList>
            <person name="Misof B."/>
            <person name="Oliver O."/>
            <person name="Podsiadlowski L."/>
            <person name="Donath A."/>
            <person name="Peters R."/>
            <person name="Mayer C."/>
            <person name="Rust J."/>
            <person name="Gunkel S."/>
            <person name="Lesny P."/>
            <person name="Martin S."/>
            <person name="Oeyen J.P."/>
            <person name="Petersen M."/>
            <person name="Panagiotis P."/>
            <person name="Wilbrandt J."/>
            <person name="Tanja T."/>
        </authorList>
    </citation>
    <scope>NUCLEOTIDE SEQUENCE</scope>
    <source>
        <strain evidence="2">GBR_01_08_01A</strain>
        <tissue evidence="2">Thorax + abdomen</tissue>
    </source>
</reference>
<keyword evidence="3" id="KW-1185">Reference proteome</keyword>
<dbReference type="AlphaFoldDB" id="A0AAD9RFK2"/>
<sequence length="154" mass="17362">MPSSENKLCRGCQKPVVKAVSCDKCCLHYHPSCASKANLTGLDDELTCCNTINTTSVVSQEPVPTSTIQLWFRSEFDKFKSEFKAELANMYQDQFKAINDELSNLTSRLNLIESKINDDCILNSCRLDTTLDSPEQLPTGIETIMSELTDRERR</sequence>
<proteinExistence type="predicted"/>
<protein>
    <recommendedName>
        <fullName evidence="4">Phorbol-ester/DAG-type domain-containing protein</fullName>
    </recommendedName>
</protein>
<keyword evidence="1" id="KW-0175">Coiled coil</keyword>
<name>A0AAD9RFK2_9HYME</name>
<reference evidence="2" key="2">
    <citation type="journal article" date="2023" name="Commun. Biol.">
        <title>Intrasexual cuticular hydrocarbon dimorphism in a wasp sheds light on hydrocarbon biosynthesis genes in Hymenoptera.</title>
        <authorList>
            <person name="Moris V.C."/>
            <person name="Podsiadlowski L."/>
            <person name="Martin S."/>
            <person name="Oeyen J.P."/>
            <person name="Donath A."/>
            <person name="Petersen M."/>
            <person name="Wilbrandt J."/>
            <person name="Misof B."/>
            <person name="Liedtke D."/>
            <person name="Thamm M."/>
            <person name="Scheiner R."/>
            <person name="Schmitt T."/>
            <person name="Niehuis O."/>
        </authorList>
    </citation>
    <scope>NUCLEOTIDE SEQUENCE</scope>
    <source>
        <strain evidence="2">GBR_01_08_01A</strain>
    </source>
</reference>
<evidence type="ECO:0000313" key="2">
    <source>
        <dbReference type="EMBL" id="KAK2578515.1"/>
    </source>
</evidence>
<organism evidence="2 3">
    <name type="scientific">Odynerus spinipes</name>
    <dbReference type="NCBI Taxonomy" id="1348599"/>
    <lineage>
        <taxon>Eukaryota</taxon>
        <taxon>Metazoa</taxon>
        <taxon>Ecdysozoa</taxon>
        <taxon>Arthropoda</taxon>
        <taxon>Hexapoda</taxon>
        <taxon>Insecta</taxon>
        <taxon>Pterygota</taxon>
        <taxon>Neoptera</taxon>
        <taxon>Endopterygota</taxon>
        <taxon>Hymenoptera</taxon>
        <taxon>Apocrita</taxon>
        <taxon>Aculeata</taxon>
        <taxon>Vespoidea</taxon>
        <taxon>Vespidae</taxon>
        <taxon>Eumeninae</taxon>
        <taxon>Odynerus</taxon>
    </lineage>
</organism>
<evidence type="ECO:0000256" key="1">
    <source>
        <dbReference type="SAM" id="Coils"/>
    </source>
</evidence>
<dbReference type="Proteomes" id="UP001258017">
    <property type="component" value="Unassembled WGS sequence"/>
</dbReference>
<accession>A0AAD9RFK2</accession>
<dbReference type="EMBL" id="JAIFRP010000256">
    <property type="protein sequence ID" value="KAK2578515.1"/>
    <property type="molecule type" value="Genomic_DNA"/>
</dbReference>
<evidence type="ECO:0000313" key="3">
    <source>
        <dbReference type="Proteomes" id="UP001258017"/>
    </source>
</evidence>